<dbReference type="Gene3D" id="3.30.710.10">
    <property type="entry name" value="Potassium Channel Kv1.1, Chain A"/>
    <property type="match status" value="1"/>
</dbReference>
<reference evidence="2" key="1">
    <citation type="submission" date="2007-07" db="EMBL/GenBank/DDBJ databases">
        <title>PCAP assembly of the Caenorhabditis remanei genome.</title>
        <authorList>
            <consortium name="The Caenorhabditis remanei Sequencing Consortium"/>
            <person name="Wilson R.K."/>
        </authorList>
    </citation>
    <scope>NUCLEOTIDE SEQUENCE [LARGE SCALE GENOMIC DNA]</scope>
    <source>
        <strain evidence="2">PB4641</strain>
    </source>
</reference>
<dbReference type="PROSITE" id="PS50097">
    <property type="entry name" value="BTB"/>
    <property type="match status" value="1"/>
</dbReference>
<dbReference type="InterPro" id="IPR003131">
    <property type="entry name" value="T1-type_BTB"/>
</dbReference>
<dbReference type="CDD" id="cd18316">
    <property type="entry name" value="BTB_POZ_KCTD-like"/>
    <property type="match status" value="1"/>
</dbReference>
<dbReference type="AlphaFoldDB" id="E3MUK2"/>
<evidence type="ECO:0000313" key="2">
    <source>
        <dbReference type="EMBL" id="EFP09898.1"/>
    </source>
</evidence>
<dbReference type="PANTHER" id="PTHR11145:SF19">
    <property type="entry name" value="BTB DOMAIN-CONTAINING PROTEIN-RELATED"/>
    <property type="match status" value="1"/>
</dbReference>
<dbReference type="Proteomes" id="UP000008281">
    <property type="component" value="Unassembled WGS sequence"/>
</dbReference>
<dbReference type="GO" id="GO:0051260">
    <property type="term" value="P:protein homooligomerization"/>
    <property type="evidence" value="ECO:0007669"/>
    <property type="project" value="InterPro"/>
</dbReference>
<dbReference type="InterPro" id="IPR045068">
    <property type="entry name" value="BACURD1-3"/>
</dbReference>
<name>E3MUK2_CAERE</name>
<dbReference type="EMBL" id="DS268480">
    <property type="protein sequence ID" value="EFP09898.1"/>
    <property type="molecule type" value="Genomic_DNA"/>
</dbReference>
<dbReference type="InterPro" id="IPR000210">
    <property type="entry name" value="BTB/POZ_dom"/>
</dbReference>
<dbReference type="Pfam" id="PF02214">
    <property type="entry name" value="BTB_2"/>
    <property type="match status" value="1"/>
</dbReference>
<accession>E3MUK2</accession>
<dbReference type="OrthoDB" id="2414723at2759"/>
<keyword evidence="3" id="KW-1185">Reference proteome</keyword>
<dbReference type="InParanoid" id="E3MUK2"/>
<evidence type="ECO:0000259" key="1">
    <source>
        <dbReference type="PROSITE" id="PS50097"/>
    </source>
</evidence>
<dbReference type="SMART" id="SM00225">
    <property type="entry name" value="BTB"/>
    <property type="match status" value="1"/>
</dbReference>
<sequence>MSSSIQLDVGGTLFKTSKSTLTRFDGFFKTMLETNVPIEQDQSGHIFIDRDPTYFQVILNFMRDGDVRLPNSEQDVDAISREANYFLLDGLMELCNQKLKNSAPRNLPMSRMKFLETYDQVLRVIANPQKPVIIIYYVVSHDGLIEKPQAVQNHQFFDITQFLDKYENTFDVYFKQLDYKRNEEYYQKAWQLGCYYKNNVISECTFSCGIGMLEKIIAEFIEMIE</sequence>
<dbReference type="OMA" id="HPANYEY"/>
<dbReference type="STRING" id="31234.E3MUK2"/>
<proteinExistence type="predicted"/>
<dbReference type="SUPFAM" id="SSF54695">
    <property type="entry name" value="POZ domain"/>
    <property type="match status" value="1"/>
</dbReference>
<protein>
    <recommendedName>
        <fullName evidence="1">BTB domain-containing protein</fullName>
    </recommendedName>
</protein>
<gene>
    <name evidence="2" type="ORF">CRE_21298</name>
</gene>
<dbReference type="eggNOG" id="KOG2716">
    <property type="taxonomic scope" value="Eukaryota"/>
</dbReference>
<dbReference type="PANTHER" id="PTHR11145">
    <property type="entry name" value="BTB/POZ DOMAIN-CONTAINING ADAPTER FOR CUL3-MEDIATED RHOA DEGRADATION PROTEIN FAMILY MEMBER"/>
    <property type="match status" value="1"/>
</dbReference>
<feature type="domain" description="BTB" evidence="1">
    <location>
        <begin position="3"/>
        <end position="71"/>
    </location>
</feature>
<evidence type="ECO:0000313" key="3">
    <source>
        <dbReference type="Proteomes" id="UP000008281"/>
    </source>
</evidence>
<dbReference type="HOGENOM" id="CLU_086154_0_0_1"/>
<organism evidence="3">
    <name type="scientific">Caenorhabditis remanei</name>
    <name type="common">Caenorhabditis vulgaris</name>
    <dbReference type="NCBI Taxonomy" id="31234"/>
    <lineage>
        <taxon>Eukaryota</taxon>
        <taxon>Metazoa</taxon>
        <taxon>Ecdysozoa</taxon>
        <taxon>Nematoda</taxon>
        <taxon>Chromadorea</taxon>
        <taxon>Rhabditida</taxon>
        <taxon>Rhabditina</taxon>
        <taxon>Rhabditomorpha</taxon>
        <taxon>Rhabditoidea</taxon>
        <taxon>Rhabditidae</taxon>
        <taxon>Peloderinae</taxon>
        <taxon>Caenorhabditis</taxon>
    </lineage>
</organism>
<dbReference type="FunCoup" id="E3MUK2">
    <property type="interactions" value="101"/>
</dbReference>
<dbReference type="InterPro" id="IPR011333">
    <property type="entry name" value="SKP1/BTB/POZ_sf"/>
</dbReference>